<dbReference type="VEuPathDB" id="FungiDB:SI65_04318"/>
<dbReference type="AlphaFoldDB" id="A0A1E3BJX5"/>
<keyword evidence="2" id="KW-1185">Reference proteome</keyword>
<protein>
    <submittedName>
        <fullName evidence="1">Uncharacterized protein</fullName>
    </submittedName>
</protein>
<comment type="caution">
    <text evidence="1">The sequence shown here is derived from an EMBL/GenBank/DDBJ whole genome shotgun (WGS) entry which is preliminary data.</text>
</comment>
<reference evidence="1 2" key="1">
    <citation type="journal article" date="2016" name="BMC Genomics">
        <title>Comparative genomic and transcriptomic analyses of the Fuzhuan brick tea-fermentation fungus Aspergillus cristatus.</title>
        <authorList>
            <person name="Ge Y."/>
            <person name="Wang Y."/>
            <person name="Liu Y."/>
            <person name="Tan Y."/>
            <person name="Ren X."/>
            <person name="Zhang X."/>
            <person name="Hyde K.D."/>
            <person name="Liu Y."/>
            <person name="Liu Z."/>
        </authorList>
    </citation>
    <scope>NUCLEOTIDE SEQUENCE [LARGE SCALE GENOMIC DNA]</scope>
    <source>
        <strain evidence="1 2">GZAAS20.1005</strain>
    </source>
</reference>
<evidence type="ECO:0000313" key="1">
    <source>
        <dbReference type="EMBL" id="ODM21265.1"/>
    </source>
</evidence>
<organism evidence="1 2">
    <name type="scientific">Aspergillus cristatus</name>
    <name type="common">Chinese Fuzhuan brick tea-fermentation fungus</name>
    <name type="synonym">Eurotium cristatum</name>
    <dbReference type="NCBI Taxonomy" id="573508"/>
    <lineage>
        <taxon>Eukaryota</taxon>
        <taxon>Fungi</taxon>
        <taxon>Dikarya</taxon>
        <taxon>Ascomycota</taxon>
        <taxon>Pezizomycotina</taxon>
        <taxon>Eurotiomycetes</taxon>
        <taxon>Eurotiomycetidae</taxon>
        <taxon>Eurotiales</taxon>
        <taxon>Aspergillaceae</taxon>
        <taxon>Aspergillus</taxon>
        <taxon>Aspergillus subgen. Aspergillus</taxon>
    </lineage>
</organism>
<name>A0A1E3BJX5_ASPCR</name>
<gene>
    <name evidence="1" type="ORF">SI65_04318</name>
</gene>
<proteinExistence type="predicted"/>
<dbReference type="EMBL" id="JXNT01000003">
    <property type="protein sequence ID" value="ODM21265.1"/>
    <property type="molecule type" value="Genomic_DNA"/>
</dbReference>
<evidence type="ECO:0000313" key="2">
    <source>
        <dbReference type="Proteomes" id="UP000094569"/>
    </source>
</evidence>
<accession>A0A1E3BJX5</accession>
<dbReference type="Proteomes" id="UP000094569">
    <property type="component" value="Unassembled WGS sequence"/>
</dbReference>
<dbReference type="OrthoDB" id="5080849at2759"/>
<sequence length="153" mass="17386">MGCHAPLEFPLSPASIAAAKRAAQRVHWQVFAQYWTDEAPKRYKDLKIGLEKHPPELLLPQAALGRLLTARSSHGDFAEYHECFKQENALLTCSRGCREEPSHLYYCHKGRQAAAHPWGQQPVADILIKKTGFTAYADWLGKSHFYTTICKRH</sequence>